<sequence length="858" mass="95776">MGLQKLSRSAPDSSTQLWLNGALAAATKADLKTTVDCLSRIPLAAKLQHSDHNGIVVDILIQLIEREVEGVEESLSPFLSLSGDGTSLHERHGSNAILVFKARRAVNEGKMEVATRLYSFVHDMQKSKSVEFELRKGVGSMGKEGKKSVENVKRCAMRLQQSGIIEDANSFCLSAFRGEKQMEFIQFLRSTNQLTAAVEKCRVDKFSLATQLINVRYKIITMTIISSSVYLFILIQHYSSSPFLVTPNATAILYSEGLKDIQERDDVERIVFKAAKEDVDVVSKVLEELTESNMSDAETLGSHIVTAAFARILLEKDVISSGRIEKLLMSPNIPTIRMYRLMGKLNRLIQFAKEGSTTTKAVEIASGVISAAFKNGGRNDVSAAILVQMIGNTATSEEKIEMLVNLLTRNPNVGIGLKELEKAQKLLEDRGLKKRAELMGLLKKKSQASQRWMASSPEDLEKELDALEKAPNVSEAVLTTIRIYLMDKISSPEMEKKNAAFLWKYIPKRTMSTAYLIPLLEKMIPSLSKKIERKEGEEKDPWEKPRLHRLREMTEKVYENAMRKSVMDEDWNGAERLWNARGNLRSLPIAPSLVFSFHQSKEGSKELSGEIVSAIRSNGQSVENKDLYEMGDLLSNLSMDELTTVGEWLKKELRVETIDVARIKNAKVKRSIGDLIASGRILDAFNEMKENSENNKNSVGHLEVMRAAINLDQRAILESTVNLVSSLHSKATAILDLAFAFLMEKKVNYGESLFKNPSLKLSSSKVKIFVKNAMKEQRIDVVHSLFSILVSCPISEEKVSNTDLNYLALTTLSSYVRGNNEKEAIGLVDEIEESTLVVERQLQGLIDRVKKTSSSSSV</sequence>
<accession>A0A8R1YAQ7</accession>
<reference evidence="2" key="1">
    <citation type="journal article" date="2008" name="Nat. Genet.">
        <title>The Pristionchus pacificus genome provides a unique perspective on nematode lifestyle and parasitism.</title>
        <authorList>
            <person name="Dieterich C."/>
            <person name="Clifton S.W."/>
            <person name="Schuster L.N."/>
            <person name="Chinwalla A."/>
            <person name="Delehaunty K."/>
            <person name="Dinkelacker I."/>
            <person name="Fulton L."/>
            <person name="Fulton R."/>
            <person name="Godfrey J."/>
            <person name="Minx P."/>
            <person name="Mitreva M."/>
            <person name="Roeseler W."/>
            <person name="Tian H."/>
            <person name="Witte H."/>
            <person name="Yang S.P."/>
            <person name="Wilson R.K."/>
            <person name="Sommer R.J."/>
        </authorList>
    </citation>
    <scope>NUCLEOTIDE SEQUENCE [LARGE SCALE GENOMIC DNA]</scope>
    <source>
        <strain evidence="2">PS312</strain>
    </source>
</reference>
<gene>
    <name evidence="1" type="primary">WBGene00099965</name>
</gene>
<evidence type="ECO:0000313" key="1">
    <source>
        <dbReference type="EnsemblMetazoa" id="PPA10411.1"/>
    </source>
</evidence>
<organism evidence="1 2">
    <name type="scientific">Pristionchus pacificus</name>
    <name type="common">Parasitic nematode worm</name>
    <dbReference type="NCBI Taxonomy" id="54126"/>
    <lineage>
        <taxon>Eukaryota</taxon>
        <taxon>Metazoa</taxon>
        <taxon>Ecdysozoa</taxon>
        <taxon>Nematoda</taxon>
        <taxon>Chromadorea</taxon>
        <taxon>Rhabditida</taxon>
        <taxon>Rhabditina</taxon>
        <taxon>Diplogasteromorpha</taxon>
        <taxon>Diplogasteroidea</taxon>
        <taxon>Neodiplogasteridae</taxon>
        <taxon>Pristionchus</taxon>
    </lineage>
</organism>
<keyword evidence="2" id="KW-1185">Reference proteome</keyword>
<protein>
    <submittedName>
        <fullName evidence="1">Mma-1</fullName>
    </submittedName>
</protein>
<dbReference type="OrthoDB" id="185373at2759"/>
<name>A0A2A6C9W2_PRIPA</name>
<reference evidence="1" key="2">
    <citation type="submission" date="2022-06" db="UniProtKB">
        <authorList>
            <consortium name="EnsemblMetazoa"/>
        </authorList>
    </citation>
    <scope>IDENTIFICATION</scope>
    <source>
        <strain evidence="1">PS312</strain>
    </source>
</reference>
<dbReference type="EnsemblMetazoa" id="PPA10411.1">
    <property type="protein sequence ID" value="PPA10411.1"/>
    <property type="gene ID" value="WBGene00099965"/>
</dbReference>
<proteinExistence type="predicted"/>
<dbReference type="Proteomes" id="UP000005239">
    <property type="component" value="Unassembled WGS sequence"/>
</dbReference>
<dbReference type="AlphaFoldDB" id="A0A2A6C9W2"/>
<accession>A0A2A6C9W2</accession>
<evidence type="ECO:0000313" key="2">
    <source>
        <dbReference type="Proteomes" id="UP000005239"/>
    </source>
</evidence>